<organism evidence="2 3">
    <name type="scientific">Montanilutibacter psychrotolerans</name>
    <dbReference type="NCBI Taxonomy" id="1327343"/>
    <lineage>
        <taxon>Bacteria</taxon>
        <taxon>Pseudomonadati</taxon>
        <taxon>Pseudomonadota</taxon>
        <taxon>Gammaproteobacteria</taxon>
        <taxon>Lysobacterales</taxon>
        <taxon>Lysobacteraceae</taxon>
        <taxon>Montanilutibacter</taxon>
    </lineage>
</organism>
<dbReference type="AlphaFoldDB" id="A0A3M8SUH9"/>
<accession>A0A3M8SUH9</accession>
<keyword evidence="3" id="KW-1185">Reference proteome</keyword>
<reference evidence="2 3" key="1">
    <citation type="submission" date="2018-11" db="EMBL/GenBank/DDBJ databases">
        <title>Lysobacter cryohumiis sp. nov., isolated from soil in the Tianshan Mountains, Xinjiang, China.</title>
        <authorList>
            <person name="Luo Y."/>
            <person name="Sheng H."/>
        </authorList>
    </citation>
    <scope>NUCLEOTIDE SEQUENCE [LARGE SCALE GENOMIC DNA]</scope>
    <source>
        <strain evidence="2 3">ZS60</strain>
    </source>
</reference>
<evidence type="ECO:0008006" key="4">
    <source>
        <dbReference type="Google" id="ProtNLM"/>
    </source>
</evidence>
<dbReference type="Proteomes" id="UP000267049">
    <property type="component" value="Unassembled WGS sequence"/>
</dbReference>
<evidence type="ECO:0000256" key="1">
    <source>
        <dbReference type="SAM" id="SignalP"/>
    </source>
</evidence>
<comment type="caution">
    <text evidence="2">The sequence shown here is derived from an EMBL/GenBank/DDBJ whole genome shotgun (WGS) entry which is preliminary data.</text>
</comment>
<dbReference type="EMBL" id="RIBS01000002">
    <property type="protein sequence ID" value="RNF84977.1"/>
    <property type="molecule type" value="Genomic_DNA"/>
</dbReference>
<feature type="chain" id="PRO_5018305592" description="Dicarboxylate transport domain-containing protein" evidence="1">
    <location>
        <begin position="27"/>
        <end position="675"/>
    </location>
</feature>
<dbReference type="RefSeq" id="WP_123086764.1">
    <property type="nucleotide sequence ID" value="NZ_RIBS01000002.1"/>
</dbReference>
<sequence>MTRTMLRLLSTLLLPVLLPLATHAQARVVSARIARVSTAVATLDDVRVRLQWHEGATEGVLRLQAARIDAPDLGYRFGDVDWQCPLRRVGNGGWHCDGAVRGDRGKPLRLSLAIGVADTHARLSRGDAVIGLHRDAATPDLTRIDLRQVPIAWSAALLAKAWPEARLKQGRVDATLAITAATDRPVRVTGPLSVQALGLDTPDGAVAAENVSARLQLDMQLGERTHAALRGHLVGGELLFGNTYVSLQQRSVAVALEAARGGSGGWSLPHFAWRDEEILALSGSAALGADGSLRALELHARSGNLQPLRDGYLSGWLGLAGLGDLELRGRLEADLHLVDGALRSADARLQALGISDPQHRFGFDGLDGDLRFSSTTAVESALQWQGGELYGLAFGAARLPFSSSQGELRLREPVAFPILGGRAGFDHLRIRPPADGHPFEVGFGLALDRLDVGQLAKALEWPAFGGELSGRIPQARYANDRLEFEGGFDMQVFDGRVAVSSLAMERPFGTAPTLSADISLDDLDMEALTGAFDFGSITGRLDGRIDALRLVDWTPVAFDAQLHSQRHDGVRQRISQRAVQDLSSVGDASFANSLQSQLIGLFDDFGYSRLGIACRLADEVCQMDGIGSAGQGFIIVDGSGIPRLRVVGFNRRVDWPTLLERLAAVGSGDVKPVFD</sequence>
<feature type="signal peptide" evidence="1">
    <location>
        <begin position="1"/>
        <end position="26"/>
    </location>
</feature>
<gene>
    <name evidence="2" type="ORF">EER27_04075</name>
</gene>
<evidence type="ECO:0000313" key="3">
    <source>
        <dbReference type="Proteomes" id="UP000267049"/>
    </source>
</evidence>
<proteinExistence type="predicted"/>
<protein>
    <recommendedName>
        <fullName evidence="4">Dicarboxylate transport domain-containing protein</fullName>
    </recommendedName>
</protein>
<evidence type="ECO:0000313" key="2">
    <source>
        <dbReference type="EMBL" id="RNF84977.1"/>
    </source>
</evidence>
<name>A0A3M8SUH9_9GAMM</name>
<dbReference type="OrthoDB" id="6191549at2"/>
<keyword evidence="1" id="KW-0732">Signal</keyword>